<comment type="caution">
    <text evidence="3">The sequence shown here is derived from an EMBL/GenBank/DDBJ whole genome shotgun (WGS) entry which is preliminary data.</text>
</comment>
<dbReference type="PANTHER" id="PTHR34282">
    <property type="entry name" value="OS01G0228800 PROTEIN-RELATED"/>
    <property type="match status" value="1"/>
</dbReference>
<keyword evidence="4" id="KW-1185">Reference proteome</keyword>
<dbReference type="Pfam" id="PF14383">
    <property type="entry name" value="VARLMGL"/>
    <property type="match status" value="1"/>
</dbReference>
<dbReference type="EMBL" id="JAIWQS010000011">
    <property type="protein sequence ID" value="KAJ8751081.1"/>
    <property type="molecule type" value="Genomic_DNA"/>
</dbReference>
<dbReference type="InterPro" id="IPR032795">
    <property type="entry name" value="DUF3741-assoc"/>
</dbReference>
<dbReference type="AlphaFoldDB" id="A0AAV8SGF0"/>
<evidence type="ECO:0000259" key="2">
    <source>
        <dbReference type="Pfam" id="PF14383"/>
    </source>
</evidence>
<organism evidence="3 4">
    <name type="scientific">Erythroxylum novogranatense</name>
    <dbReference type="NCBI Taxonomy" id="1862640"/>
    <lineage>
        <taxon>Eukaryota</taxon>
        <taxon>Viridiplantae</taxon>
        <taxon>Streptophyta</taxon>
        <taxon>Embryophyta</taxon>
        <taxon>Tracheophyta</taxon>
        <taxon>Spermatophyta</taxon>
        <taxon>Magnoliopsida</taxon>
        <taxon>eudicotyledons</taxon>
        <taxon>Gunneridae</taxon>
        <taxon>Pentapetalae</taxon>
        <taxon>rosids</taxon>
        <taxon>fabids</taxon>
        <taxon>Malpighiales</taxon>
        <taxon>Erythroxylaceae</taxon>
        <taxon>Erythroxylum</taxon>
    </lineage>
</organism>
<protein>
    <recommendedName>
        <fullName evidence="2">DUF3741 domain-containing protein</fullName>
    </recommendedName>
</protein>
<evidence type="ECO:0000313" key="4">
    <source>
        <dbReference type="Proteomes" id="UP001159364"/>
    </source>
</evidence>
<proteinExistence type="predicted"/>
<accession>A0AAV8SGF0</accession>
<evidence type="ECO:0000313" key="3">
    <source>
        <dbReference type="EMBL" id="KAJ8751081.1"/>
    </source>
</evidence>
<feature type="compositionally biased region" description="Basic and acidic residues" evidence="1">
    <location>
        <begin position="512"/>
        <end position="527"/>
    </location>
</feature>
<feature type="region of interest" description="Disordered" evidence="1">
    <location>
        <begin position="62"/>
        <end position="82"/>
    </location>
</feature>
<gene>
    <name evidence="3" type="ORF">K2173_016262</name>
</gene>
<dbReference type="Proteomes" id="UP001159364">
    <property type="component" value="Linkage Group LG11"/>
</dbReference>
<name>A0AAV8SGF0_9ROSI</name>
<reference evidence="3 4" key="1">
    <citation type="submission" date="2021-09" db="EMBL/GenBank/DDBJ databases">
        <title>Genomic insights and catalytic innovation underlie evolution of tropane alkaloids biosynthesis.</title>
        <authorList>
            <person name="Wang Y.-J."/>
            <person name="Tian T."/>
            <person name="Huang J.-P."/>
            <person name="Huang S.-X."/>
        </authorList>
    </citation>
    <scope>NUCLEOTIDE SEQUENCE [LARGE SCALE GENOMIC DNA]</scope>
    <source>
        <strain evidence="3">KIB-2018</strain>
        <tissue evidence="3">Leaf</tissue>
    </source>
</reference>
<feature type="compositionally biased region" description="Basic and acidic residues" evidence="1">
    <location>
        <begin position="169"/>
        <end position="196"/>
    </location>
</feature>
<evidence type="ECO:0000256" key="1">
    <source>
        <dbReference type="SAM" id="MobiDB-lite"/>
    </source>
</evidence>
<feature type="compositionally biased region" description="Low complexity" evidence="1">
    <location>
        <begin position="246"/>
        <end position="265"/>
    </location>
</feature>
<dbReference type="PANTHER" id="PTHR34282:SF2">
    <property type="entry name" value="DUF3741 DOMAIN-CONTAINING PROTEIN"/>
    <property type="match status" value="1"/>
</dbReference>
<feature type="region of interest" description="Disordered" evidence="1">
    <location>
        <begin position="224"/>
        <end position="265"/>
    </location>
</feature>
<feature type="domain" description="DUF3741" evidence="2">
    <location>
        <begin position="278"/>
        <end position="301"/>
    </location>
</feature>
<feature type="region of interest" description="Disordered" evidence="1">
    <location>
        <begin position="169"/>
        <end position="209"/>
    </location>
</feature>
<sequence length="884" mass="100206">MEVLWPASFYEVMLRVLSMKTEAVKLSPWQNMYRPFITCDDSKGVVECGTVIKPKRVSHKMEPKIETRSKQKNYNRSSPLKAEKEDMMISKVRREEYHSQRSLQLLDVFKETQQLNQVIDSWSRGLNHDAQSKDIEKDLLKGSLGLQESLLMLGKLQEASTCMAQLKKKQNEKQQKGRNHEMEIEGARTFRSREGNKLNGFGKHRVSADGSSRDFIEEIRKAIRDNMAGQSSPITKKLHYDGRKMSSASDEPSTSSSQSSEFRSNSCQSISSFRLATDQPKVKSQNVIAKLMGLDDMPKTSLEKNPQRRLESDRILGQRRTVFDVEIRKTRKSQPSIPKVVSEQRSLNELLETMQLNGRLNRSFIKELASHPHSSGSYSGLSLANDMPPIVLIKPLPVECLESDHELAPITWNEGVLNTRALPEETKLQRWLAPKSTKYKEGSLDFSKIEAEETAFGRHKQEEGSQEHKWYAVKSNEEGVKPINEKQRTTGNRIDTKLESEGYLKKRLIQKGQEDHKSVSREKEKVVWTKSKASTKMQALTPTTNQQEEGAEKTHKNVDKICNDVSNKKVVERDAVDCRSSSRSQDLAKMTSKEQRKLGNRIVVTKTETPQQQRKEPKTILRETTQTGIIQDSKDQKARKKPLSEVKATKLDIENLNVMNGGLGCSNHCVLEISNSLPIDQLPTQSQVDALTIQRKAKSSEEADNHGNHIVDLTSFKKISHLKDLLLNNPSFLTQAAEPFHLNLGCPEVIPTTAVSESGETEMKLYLDYANEFSGRRSLQDSVTRHPLLPSYVGGVRSSLTQHQLLDEICEGVETLESYSDPDGNNPHSDDLFAILDGDIWCKEVFSRTWDLGWRNQFSATQSEICVIDLEKLLVGELIEELFV</sequence>
<feature type="region of interest" description="Disordered" evidence="1">
    <location>
        <begin position="512"/>
        <end position="531"/>
    </location>
</feature>